<dbReference type="InterPro" id="IPR011711">
    <property type="entry name" value="GntR_C"/>
</dbReference>
<evidence type="ECO:0000256" key="1">
    <source>
        <dbReference type="ARBA" id="ARBA00023015"/>
    </source>
</evidence>
<reference evidence="5 6" key="1">
    <citation type="submission" date="2018-10" db="EMBL/GenBank/DDBJ databases">
        <title>Parasedimentitalea marina sp. nov., a psychrophilic bacterium isolated from deep seawater of the New Britain Trench.</title>
        <authorList>
            <person name="Cao J."/>
        </authorList>
    </citation>
    <scope>NUCLEOTIDE SEQUENCE [LARGE SCALE GENOMIC DNA]</scope>
    <source>
        <strain evidence="5 6">W43</strain>
    </source>
</reference>
<dbReference type="RefSeq" id="WP_127750770.1">
    <property type="nucleotide sequence ID" value="NZ_CP033219.1"/>
</dbReference>
<keyword evidence="1" id="KW-0805">Transcription regulation</keyword>
<accession>A0A3T0N803</accession>
<name>A0A3T0N803_9RHOB</name>
<dbReference type="InterPro" id="IPR008920">
    <property type="entry name" value="TF_FadR/GntR_C"/>
</dbReference>
<dbReference type="PANTHER" id="PTHR43537:SF5">
    <property type="entry name" value="UXU OPERON TRANSCRIPTIONAL REGULATOR"/>
    <property type="match status" value="1"/>
</dbReference>
<dbReference type="GO" id="GO:0003677">
    <property type="term" value="F:DNA binding"/>
    <property type="evidence" value="ECO:0007669"/>
    <property type="project" value="UniProtKB-KW"/>
</dbReference>
<dbReference type="EMBL" id="CP033219">
    <property type="protein sequence ID" value="AZV80183.1"/>
    <property type="molecule type" value="Genomic_DNA"/>
</dbReference>
<dbReference type="SUPFAM" id="SSF48008">
    <property type="entry name" value="GntR ligand-binding domain-like"/>
    <property type="match status" value="1"/>
</dbReference>
<dbReference type="AlphaFoldDB" id="A0A3T0N803"/>
<proteinExistence type="predicted"/>
<dbReference type="SMART" id="SM00895">
    <property type="entry name" value="FCD"/>
    <property type="match status" value="1"/>
</dbReference>
<dbReference type="GO" id="GO:0003700">
    <property type="term" value="F:DNA-binding transcription factor activity"/>
    <property type="evidence" value="ECO:0007669"/>
    <property type="project" value="InterPro"/>
</dbReference>
<evidence type="ECO:0000256" key="2">
    <source>
        <dbReference type="ARBA" id="ARBA00023125"/>
    </source>
</evidence>
<protein>
    <submittedName>
        <fullName evidence="5">FadR family transcriptional regulator</fullName>
    </submittedName>
</protein>
<dbReference type="PRINTS" id="PR00035">
    <property type="entry name" value="HTHGNTR"/>
</dbReference>
<sequence length="225" mass="24550">MKGGSLARVRSWLKAESQPEGFKLPSERELAPQLGLSRTDLRKALLVLEAEGRLERRVGRGTFLCNAPADSTGLEAGTDTASLAERTGPMEAMNARLALEPELAQMAALQATRQQVSQLGALAQAMRVAPGWLAYEELDADFHDLLARSAGNSLLYELHRIVNAVRKVVVWRRLNPANQAPPTDYHSLDEHDAIVMALEHRDPAAARAAMRAHLRATIDAMTGDT</sequence>
<dbReference type="InterPro" id="IPR036390">
    <property type="entry name" value="WH_DNA-bd_sf"/>
</dbReference>
<keyword evidence="2" id="KW-0238">DNA-binding</keyword>
<gene>
    <name evidence="5" type="ORF">EBB79_21330</name>
</gene>
<evidence type="ECO:0000313" key="6">
    <source>
        <dbReference type="Proteomes" id="UP000283063"/>
    </source>
</evidence>
<dbReference type="Pfam" id="PF00392">
    <property type="entry name" value="GntR"/>
    <property type="match status" value="1"/>
</dbReference>
<feature type="domain" description="HTH gntR-type" evidence="4">
    <location>
        <begin position="1"/>
        <end position="67"/>
    </location>
</feature>
<dbReference type="Gene3D" id="1.10.10.10">
    <property type="entry name" value="Winged helix-like DNA-binding domain superfamily/Winged helix DNA-binding domain"/>
    <property type="match status" value="1"/>
</dbReference>
<dbReference type="CDD" id="cd07377">
    <property type="entry name" value="WHTH_GntR"/>
    <property type="match status" value="1"/>
</dbReference>
<dbReference type="KEGG" id="sedi:EBB79_21330"/>
<dbReference type="InterPro" id="IPR036388">
    <property type="entry name" value="WH-like_DNA-bd_sf"/>
</dbReference>
<dbReference type="Pfam" id="PF07729">
    <property type="entry name" value="FCD"/>
    <property type="match status" value="1"/>
</dbReference>
<evidence type="ECO:0000313" key="5">
    <source>
        <dbReference type="EMBL" id="AZV80183.1"/>
    </source>
</evidence>
<dbReference type="Proteomes" id="UP000283063">
    <property type="component" value="Chromosome"/>
</dbReference>
<evidence type="ECO:0000256" key="3">
    <source>
        <dbReference type="ARBA" id="ARBA00023163"/>
    </source>
</evidence>
<keyword evidence="3" id="KW-0804">Transcription</keyword>
<dbReference type="OrthoDB" id="7173258at2"/>
<dbReference type="Gene3D" id="1.20.120.530">
    <property type="entry name" value="GntR ligand-binding domain-like"/>
    <property type="match status" value="1"/>
</dbReference>
<evidence type="ECO:0000259" key="4">
    <source>
        <dbReference type="PROSITE" id="PS50949"/>
    </source>
</evidence>
<dbReference type="SUPFAM" id="SSF46785">
    <property type="entry name" value="Winged helix' DNA-binding domain"/>
    <property type="match status" value="1"/>
</dbReference>
<keyword evidence="6" id="KW-1185">Reference proteome</keyword>
<dbReference type="PANTHER" id="PTHR43537">
    <property type="entry name" value="TRANSCRIPTIONAL REGULATOR, GNTR FAMILY"/>
    <property type="match status" value="1"/>
</dbReference>
<organism evidence="5 6">
    <name type="scientific">Parasedimentitalea marina</name>
    <dbReference type="NCBI Taxonomy" id="2483033"/>
    <lineage>
        <taxon>Bacteria</taxon>
        <taxon>Pseudomonadati</taxon>
        <taxon>Pseudomonadota</taxon>
        <taxon>Alphaproteobacteria</taxon>
        <taxon>Rhodobacterales</taxon>
        <taxon>Paracoccaceae</taxon>
        <taxon>Parasedimentitalea</taxon>
    </lineage>
</organism>
<dbReference type="InterPro" id="IPR000524">
    <property type="entry name" value="Tscrpt_reg_HTH_GntR"/>
</dbReference>
<dbReference type="SMART" id="SM00345">
    <property type="entry name" value="HTH_GNTR"/>
    <property type="match status" value="1"/>
</dbReference>
<dbReference type="PROSITE" id="PS50949">
    <property type="entry name" value="HTH_GNTR"/>
    <property type="match status" value="1"/>
</dbReference>